<dbReference type="GO" id="GO:0016301">
    <property type="term" value="F:kinase activity"/>
    <property type="evidence" value="ECO:0007669"/>
    <property type="project" value="UniProtKB-KW"/>
</dbReference>
<dbReference type="AlphaFoldDB" id="W6IB93"/>
<dbReference type="InterPro" id="IPR027417">
    <property type="entry name" value="P-loop_NTPase"/>
</dbReference>
<dbReference type="PIRSF" id="PIRSF037081">
    <property type="entry name" value="P-loop_All4644_prd"/>
    <property type="match status" value="1"/>
</dbReference>
<sequence>MTTAPRPVDTSTGSITVMIGIPGAGKSHFLKGEFEAGRMDNILSLDEARGEFGVGPHDQSVTPQAVDHVVEQAGILLDAGAAVTIDATSTTVSDRRTWLDLARAHDVPARAVIVRIPLKVALYRNSVRQYPVPTEFVCECHHRVTNLTDGALLAEGFAAVSELNTQFRGGQA</sequence>
<dbReference type="Pfam" id="PF13671">
    <property type="entry name" value="AAA_33"/>
    <property type="match status" value="1"/>
</dbReference>
<evidence type="ECO:0000313" key="1">
    <source>
        <dbReference type="EMBL" id="AHJ58531.1"/>
    </source>
</evidence>
<dbReference type="InterPro" id="IPR017101">
    <property type="entry name" value="P-loop_ATP/GTP-bd_All4644_prd"/>
</dbReference>
<dbReference type="EMBL" id="CP003411">
    <property type="protein sequence ID" value="AHJ58531.1"/>
    <property type="molecule type" value="Genomic_DNA"/>
</dbReference>
<dbReference type="SUPFAM" id="SSF52540">
    <property type="entry name" value="P-loop containing nucleoside triphosphate hydrolases"/>
    <property type="match status" value="1"/>
</dbReference>
<evidence type="ECO:0000313" key="2">
    <source>
        <dbReference type="Proteomes" id="UP000013968"/>
    </source>
</evidence>
<reference evidence="1 2" key="1">
    <citation type="journal article" date="2014" name="BMC Genomics">
        <title>Complete genome sequence and comparative genomic analyses of the vancomycin-producing Amycolatopsis orientalis.</title>
        <authorList>
            <person name="Xu L."/>
            <person name="Huang H."/>
            <person name="Wei W."/>
            <person name="Zhong Y."/>
            <person name="Tang B."/>
            <person name="Yuan H."/>
            <person name="Zhu L."/>
            <person name="Huang W."/>
            <person name="Ge M."/>
            <person name="Yang S."/>
            <person name="Zheng H."/>
            <person name="Jiang W."/>
            <person name="Chen D."/>
            <person name="Zhao G.P."/>
            <person name="Zhao W."/>
        </authorList>
    </citation>
    <scope>NUCLEOTIDE SEQUENCE [LARGE SCALE GENOMIC DNA]</scope>
    <source>
        <strain evidence="1 2">HCCB10007</strain>
        <plasmid evidence="1 2">pXL100</plasmid>
    </source>
</reference>
<dbReference type="Proteomes" id="UP000013968">
    <property type="component" value="Plasmid pXL100"/>
</dbReference>
<proteinExistence type="predicted"/>
<name>W6IB93_9PSEU</name>
<dbReference type="HOGENOM" id="CLU_119902_1_0_11"/>
<dbReference type="KEGG" id="aoi:AORI_P016"/>
<gene>
    <name evidence="1" type="ORF">AORI_P016</name>
</gene>
<keyword evidence="1" id="KW-0808">Transferase</keyword>
<protein>
    <submittedName>
        <fullName evidence="1">Putative kinase</fullName>
    </submittedName>
</protein>
<keyword evidence="2" id="KW-1185">Reference proteome</keyword>
<keyword evidence="1" id="KW-0614">Plasmid</keyword>
<accession>W6IB93</accession>
<geneLocation type="plasmid" evidence="1 2">
    <name>pXL100</name>
</geneLocation>
<dbReference type="Gene3D" id="3.40.50.300">
    <property type="entry name" value="P-loop containing nucleotide triphosphate hydrolases"/>
    <property type="match status" value="1"/>
</dbReference>
<keyword evidence="1" id="KW-0418">Kinase</keyword>
<organism evidence="1 2">
    <name type="scientific">Amycolatopsis keratiniphila</name>
    <dbReference type="NCBI Taxonomy" id="129921"/>
    <lineage>
        <taxon>Bacteria</taxon>
        <taxon>Bacillati</taxon>
        <taxon>Actinomycetota</taxon>
        <taxon>Actinomycetes</taxon>
        <taxon>Pseudonocardiales</taxon>
        <taxon>Pseudonocardiaceae</taxon>
        <taxon>Amycolatopsis</taxon>
        <taxon>Amycolatopsis japonica group</taxon>
    </lineage>
</organism>